<feature type="region of interest" description="Disordered" evidence="6">
    <location>
        <begin position="1189"/>
        <end position="1228"/>
    </location>
</feature>
<keyword evidence="12" id="KW-1185">Reference proteome</keyword>
<feature type="domain" description="Cytidyltransferase-like" evidence="9">
    <location>
        <begin position="376"/>
        <end position="492"/>
    </location>
</feature>
<evidence type="ECO:0000256" key="7">
    <source>
        <dbReference type="SAM" id="Phobius"/>
    </source>
</evidence>
<evidence type="ECO:0000313" key="12">
    <source>
        <dbReference type="Proteomes" id="UP000053095"/>
    </source>
</evidence>
<feature type="transmembrane region" description="Helical" evidence="7">
    <location>
        <begin position="1155"/>
        <end position="1178"/>
    </location>
</feature>
<dbReference type="Gene3D" id="3.40.50.720">
    <property type="entry name" value="NAD(P)-binding Rossmann-like Domain"/>
    <property type="match status" value="1"/>
</dbReference>
<dbReference type="Pfam" id="PF01467">
    <property type="entry name" value="CTP_transf_like"/>
    <property type="match status" value="1"/>
</dbReference>
<organism evidence="11 12">
    <name type="scientific">Talaromyces pinophilus</name>
    <name type="common">Penicillium pinophilum</name>
    <dbReference type="NCBI Taxonomy" id="128442"/>
    <lineage>
        <taxon>Eukaryota</taxon>
        <taxon>Fungi</taxon>
        <taxon>Dikarya</taxon>
        <taxon>Ascomycota</taxon>
        <taxon>Pezizomycotina</taxon>
        <taxon>Eurotiomycetes</taxon>
        <taxon>Eurotiomycetidae</taxon>
        <taxon>Eurotiales</taxon>
        <taxon>Trichocomaceae</taxon>
        <taxon>Talaromyces</taxon>
        <taxon>Talaromyces sect. Talaromyces</taxon>
    </lineage>
</organism>
<dbReference type="InterPro" id="IPR050984">
    <property type="entry name" value="Gfo/Idh/MocA_domain"/>
</dbReference>
<dbReference type="NCBIfam" id="TIGR00125">
    <property type="entry name" value="cyt_tran_rel"/>
    <property type="match status" value="1"/>
</dbReference>
<feature type="domain" description="GFO/IDH/MocA-like oxidoreductase" evidence="10">
    <location>
        <begin position="623"/>
        <end position="738"/>
    </location>
</feature>
<feature type="compositionally biased region" description="Polar residues" evidence="6">
    <location>
        <begin position="255"/>
        <end position="275"/>
    </location>
</feature>
<evidence type="ECO:0000256" key="4">
    <source>
        <dbReference type="ARBA" id="ARBA00042988"/>
    </source>
</evidence>
<keyword evidence="7" id="KW-0812">Transmembrane</keyword>
<evidence type="ECO:0000256" key="2">
    <source>
        <dbReference type="ARBA" id="ARBA00023002"/>
    </source>
</evidence>
<keyword evidence="7" id="KW-0472">Membrane</keyword>
<evidence type="ECO:0000256" key="5">
    <source>
        <dbReference type="ARBA" id="ARBA00049233"/>
    </source>
</evidence>
<dbReference type="SUPFAM" id="SSF51735">
    <property type="entry name" value="NAD(P)-binding Rossmann-fold domains"/>
    <property type="match status" value="1"/>
</dbReference>
<keyword evidence="2" id="KW-0560">Oxidoreductase</keyword>
<dbReference type="InterPro" id="IPR014729">
    <property type="entry name" value="Rossmann-like_a/b/a_fold"/>
</dbReference>
<dbReference type="SUPFAM" id="SSF55347">
    <property type="entry name" value="Glyceraldehyde-3-phosphate dehydrogenase-like, C-terminal domain"/>
    <property type="match status" value="1"/>
</dbReference>
<dbReference type="AlphaFoldDB" id="A0A6V8H2U7"/>
<dbReference type="InterPro" id="IPR004821">
    <property type="entry name" value="Cyt_trans-like"/>
</dbReference>
<feature type="region of interest" description="Disordered" evidence="6">
    <location>
        <begin position="240"/>
        <end position="275"/>
    </location>
</feature>
<evidence type="ECO:0000259" key="10">
    <source>
        <dbReference type="Pfam" id="PF22725"/>
    </source>
</evidence>
<dbReference type="InterPro" id="IPR036291">
    <property type="entry name" value="NAD(P)-bd_dom_sf"/>
</dbReference>
<protein>
    <recommendedName>
        <fullName evidence="3">D-xylose 1-dehydrogenase (NADP(+), D-xylono-1,5-lactone-forming)</fullName>
        <ecNumber evidence="3">1.1.1.179</ecNumber>
    </recommendedName>
    <alternativeName>
        <fullName evidence="4">D-xylose-NADP dehydrogenase</fullName>
    </alternativeName>
</protein>
<reference evidence="12" key="1">
    <citation type="journal article" date="2015" name="Genome Announc.">
        <title>Draft genome sequence of Talaromyces cellulolyticus strain Y-94, a source of lignocellulosic biomass-degrading enzymes.</title>
        <authorList>
            <person name="Fujii T."/>
            <person name="Koike H."/>
            <person name="Sawayama S."/>
            <person name="Yano S."/>
            <person name="Inoue H."/>
        </authorList>
    </citation>
    <scope>NUCLEOTIDE SEQUENCE [LARGE SCALE GENOMIC DNA]</scope>
    <source>
        <strain evidence="12">Y-94</strain>
    </source>
</reference>
<dbReference type="InterPro" id="IPR000683">
    <property type="entry name" value="Gfo/Idh/MocA-like_OxRdtase_N"/>
</dbReference>
<dbReference type="Gene3D" id="3.40.50.620">
    <property type="entry name" value="HUPs"/>
    <property type="match status" value="1"/>
</dbReference>
<feature type="domain" description="Gfo/Idh/MocA-like oxidoreductase N-terminal" evidence="8">
    <location>
        <begin position="499"/>
        <end position="612"/>
    </location>
</feature>
<evidence type="ECO:0000256" key="6">
    <source>
        <dbReference type="SAM" id="MobiDB-lite"/>
    </source>
</evidence>
<feature type="region of interest" description="Disordered" evidence="6">
    <location>
        <begin position="1"/>
        <end position="37"/>
    </location>
</feature>
<dbReference type="Gene3D" id="3.30.360.10">
    <property type="entry name" value="Dihydrodipicolinate Reductase, domain 2"/>
    <property type="match status" value="1"/>
</dbReference>
<feature type="compositionally biased region" description="Basic and acidic residues" evidence="6">
    <location>
        <begin position="10"/>
        <end position="29"/>
    </location>
</feature>
<feature type="compositionally biased region" description="Basic and acidic residues" evidence="6">
    <location>
        <begin position="87"/>
        <end position="100"/>
    </location>
</feature>
<accession>A0A6V8H2U7</accession>
<comment type="catalytic activity">
    <reaction evidence="5">
        <text>D-xylose + NADP(+) = D-xylono-1,5-lactone + NADPH + H(+)</text>
        <dbReference type="Rhea" id="RHEA:22000"/>
        <dbReference type="ChEBI" id="CHEBI:15378"/>
        <dbReference type="ChEBI" id="CHEBI:15867"/>
        <dbReference type="ChEBI" id="CHEBI:53455"/>
        <dbReference type="ChEBI" id="CHEBI:57783"/>
        <dbReference type="ChEBI" id="CHEBI:58349"/>
        <dbReference type="EC" id="1.1.1.179"/>
    </reaction>
</comment>
<dbReference type="PANTHER" id="PTHR22604:SF105">
    <property type="entry name" value="TRANS-1,2-DIHYDROBENZENE-1,2-DIOL DEHYDROGENASE"/>
    <property type="match status" value="1"/>
</dbReference>
<feature type="compositionally biased region" description="Polar residues" evidence="6">
    <location>
        <begin position="1206"/>
        <end position="1215"/>
    </location>
</feature>
<gene>
    <name evidence="11" type="ORF">TCE0_017f03764</name>
</gene>
<dbReference type="Pfam" id="PF22725">
    <property type="entry name" value="GFO_IDH_MocA_C3"/>
    <property type="match status" value="1"/>
</dbReference>
<dbReference type="GO" id="GO:0047837">
    <property type="term" value="F:D-xylose 1-dehydrogenase (NADP+) activity"/>
    <property type="evidence" value="ECO:0007669"/>
    <property type="project" value="UniProtKB-EC"/>
</dbReference>
<dbReference type="EC" id="1.1.1.179" evidence="3"/>
<evidence type="ECO:0000259" key="9">
    <source>
        <dbReference type="Pfam" id="PF01467"/>
    </source>
</evidence>
<dbReference type="PANTHER" id="PTHR22604">
    <property type="entry name" value="OXIDOREDUCTASES"/>
    <property type="match status" value="1"/>
</dbReference>
<evidence type="ECO:0000259" key="8">
    <source>
        <dbReference type="Pfam" id="PF01408"/>
    </source>
</evidence>
<feature type="compositionally biased region" description="Low complexity" evidence="6">
    <location>
        <begin position="240"/>
        <end position="250"/>
    </location>
</feature>
<name>A0A6V8H2U7_TALPI</name>
<feature type="region of interest" description="Disordered" evidence="6">
    <location>
        <begin position="87"/>
        <end position="111"/>
    </location>
</feature>
<comment type="similarity">
    <text evidence="1">Belongs to the Gfo/Idh/MocA family.</text>
</comment>
<comment type="caution">
    <text evidence="11">The sequence shown here is derived from an EMBL/GenBank/DDBJ whole genome shotgun (WGS) entry which is preliminary data.</text>
</comment>
<proteinExistence type="inferred from homology"/>
<evidence type="ECO:0000313" key="11">
    <source>
        <dbReference type="EMBL" id="GAM35434.1"/>
    </source>
</evidence>
<keyword evidence="7" id="KW-1133">Transmembrane helix</keyword>
<dbReference type="EMBL" id="DF933813">
    <property type="protein sequence ID" value="GAM35434.1"/>
    <property type="molecule type" value="Genomic_DNA"/>
</dbReference>
<sequence>MDSSLHTKRKAEDSPETHPARRSCHDSADKASPSVIGRIAEEGSINSIIRSNNPRRLFTKPIAWTSEHLQLLDCKFEFRDAQLDIEDEPSRQDLPAHVKIDAPGQTKRSKSSKEVYSVKSALIRKTLLRTKKSTLWEILDAYNIRPEGSECLSFSYNLRKTSRLPTNGVFASDANPATLAYITFDHIQDLRSTHMRLYKASHLPILRHYYPSEVPESMSSDLLEDAYIVAALIALAQTQRRRQQSSSQATDTETDSSSPEKGTRPSEGTKQMLPTTAQSFKVQVLATPGERAPNIYIYTATISAEFLDKFDRPWRYSPSSPLVRSALTPPISRELIPKTEPNSRPPQTLSLSPLTKSYNYDIKMETNQPKTGKHCITYGTFDLFHEGHRRLLQRARSLGSHLTVAVTSDTFDLARGKLNVRQSLAERLQAVLASGLADKVIVEEYEGQKIQDIIKFEIDVFVLGSDWTGHFDYLRKYCEVVYLDRTPGISSTIQRGLVRLGIVGCGRIARRFVVESRFVSGVVIEAVYSRSLESAGLFAKEANIPKVCDSFDALLESAQAVYVASPHSTHFGYAKSALEAGRHVLCEKPLTLLEGEAMELHSLATEKGLVLIEAIKTAFMPGFQRMIALAQNGAIGQVCSVTATCTMIRTVKDREYDPSQDGGSLTELASYPFLAVAKIFGTDENPHLTSESINHAQTGVDILSRISMHLKNAMVSCTVGIGVKSEGDLVVAGTKGYLYAPAPWWLTSSFELRFEDLAARQTFTVPMKGDGLSITYAMADTAPAVLYGNGKYGVCWEVFRMDVSSVFQHSSGVKALLRPPTLIMSTTIAGCQNNGSYTAPDGLNFTMYCNEDIAAAAYSTSAPTTKTNLTQCMDNCSQETYSCYGVVYQPSNSSCWELTNQTASTESNLATNSKMAVALANQNQLTLANTSCPYANNSVQTSSAGVDFTIKCSMAVSTGYYCPWSSQFCPVHVDSLEECMDICAEAHPLCESASWNPGMVHGYQNCYLKTASQPLVEFDLSTQPYILHTAVMNIPTLAQGCPTDKKYTSTANGKNAAFTISCGQQATSATNLTFSHQPNITACMDSCASYEGSPSCEAVVFDPSMAIGYDNCQLLNSVTLVKDTSNINYASISSSNSSDASGVSSSSSGHSSSKAWVAGPVIGGLVVIALAGLIPWWWSRRKKSAQTTAAAAAAPQTEHVPGQSIYAPSSQQQGATELPPKSPVDRPVLHEMAAEGRVVHEMDA</sequence>
<dbReference type="Proteomes" id="UP000053095">
    <property type="component" value="Unassembled WGS sequence"/>
</dbReference>
<evidence type="ECO:0000256" key="1">
    <source>
        <dbReference type="ARBA" id="ARBA00010928"/>
    </source>
</evidence>
<evidence type="ECO:0000256" key="3">
    <source>
        <dbReference type="ARBA" id="ARBA00038984"/>
    </source>
</evidence>
<dbReference type="GO" id="GO:0000166">
    <property type="term" value="F:nucleotide binding"/>
    <property type="evidence" value="ECO:0007669"/>
    <property type="project" value="InterPro"/>
</dbReference>
<dbReference type="Pfam" id="PF01408">
    <property type="entry name" value="GFO_IDH_MocA"/>
    <property type="match status" value="1"/>
</dbReference>
<dbReference type="SUPFAM" id="SSF52374">
    <property type="entry name" value="Nucleotidylyl transferase"/>
    <property type="match status" value="1"/>
</dbReference>
<dbReference type="InterPro" id="IPR055170">
    <property type="entry name" value="GFO_IDH_MocA-like_dom"/>
</dbReference>